<gene>
    <name evidence="3" type="ORF">TrLO_g7512</name>
</gene>
<reference evidence="4" key="1">
    <citation type="journal article" date="2023" name="Commun. Biol.">
        <title>Genome analysis of Parmales, the sister group of diatoms, reveals the evolutionary specialization of diatoms from phago-mixotrophs to photoautotrophs.</title>
        <authorList>
            <person name="Ban H."/>
            <person name="Sato S."/>
            <person name="Yoshikawa S."/>
            <person name="Yamada K."/>
            <person name="Nakamura Y."/>
            <person name="Ichinomiya M."/>
            <person name="Sato N."/>
            <person name="Blanc-Mathieu R."/>
            <person name="Endo H."/>
            <person name="Kuwata A."/>
            <person name="Ogata H."/>
        </authorList>
    </citation>
    <scope>NUCLEOTIDE SEQUENCE [LARGE SCALE GENOMIC DNA]</scope>
    <source>
        <strain evidence="4">NIES 3700</strain>
    </source>
</reference>
<dbReference type="EMBL" id="BRXW01000632">
    <property type="protein sequence ID" value="GMH71014.1"/>
    <property type="molecule type" value="Genomic_DNA"/>
</dbReference>
<keyword evidence="4" id="KW-1185">Reference proteome</keyword>
<dbReference type="AlphaFoldDB" id="A0A9W7E7B4"/>
<protein>
    <recommendedName>
        <fullName evidence="2">Nitrile hydratase alpha/Thiocyanate hydrolase gamma domain-containing protein</fullName>
    </recommendedName>
</protein>
<dbReference type="Gene3D" id="3.90.330.10">
    <property type="entry name" value="Nitrile hydratase alpha /Thiocyanate hydrolase gamma"/>
    <property type="match status" value="1"/>
</dbReference>
<dbReference type="Pfam" id="PF02979">
    <property type="entry name" value="NHase_alpha"/>
    <property type="match status" value="1"/>
</dbReference>
<dbReference type="OrthoDB" id="76388at2759"/>
<evidence type="ECO:0000313" key="4">
    <source>
        <dbReference type="Proteomes" id="UP001165122"/>
    </source>
</evidence>
<evidence type="ECO:0000256" key="1">
    <source>
        <dbReference type="ARBA" id="ARBA00022723"/>
    </source>
</evidence>
<proteinExistence type="predicted"/>
<evidence type="ECO:0000259" key="2">
    <source>
        <dbReference type="Pfam" id="PF02979"/>
    </source>
</evidence>
<dbReference type="InterPro" id="IPR036648">
    <property type="entry name" value="CN_Hdrase_a/SCN_Hdrase_g_sf"/>
</dbReference>
<dbReference type="Proteomes" id="UP001165122">
    <property type="component" value="Unassembled WGS sequence"/>
</dbReference>
<dbReference type="GO" id="GO:0046914">
    <property type="term" value="F:transition metal ion binding"/>
    <property type="evidence" value="ECO:0007669"/>
    <property type="project" value="InterPro"/>
</dbReference>
<keyword evidence="1" id="KW-0479">Metal-binding</keyword>
<sequence length="203" mass="22097">MNAIISEGRETPGRRISDALVLALTQKGVITKSELHQTTEAVDGLGTKGEGPLLVARAWVDPEFRNLLLLDAGAAASEIGISASNSTASTVLTAVENTSSVHNLVVCTLCSCYPLSILGLSPPWYKSRVFRARAVRQPRELLRSEFDLDLPQTTRVQVHDSTADLRYIVIPKRPEGTEGWTEDRLASIVTRDAMIGVAEPKIY</sequence>
<name>A0A9W7E7B4_9STRA</name>
<comment type="caution">
    <text evidence="3">The sequence shown here is derived from an EMBL/GenBank/DDBJ whole genome shotgun (WGS) entry which is preliminary data.</text>
</comment>
<accession>A0A9W7E7B4</accession>
<evidence type="ECO:0000313" key="3">
    <source>
        <dbReference type="EMBL" id="GMH71014.1"/>
    </source>
</evidence>
<feature type="domain" description="Nitrile hydratase alpha/Thiocyanate hydrolase gamma" evidence="2">
    <location>
        <begin position="18"/>
        <end position="198"/>
    </location>
</feature>
<dbReference type="InterPro" id="IPR004232">
    <property type="entry name" value="CN_Hdrtase_a/SCN_Hdrlase_g"/>
</dbReference>
<dbReference type="SUPFAM" id="SSF56209">
    <property type="entry name" value="Nitrile hydratase alpha chain"/>
    <property type="match status" value="1"/>
</dbReference>
<organism evidence="3 4">
    <name type="scientific">Triparma laevis f. longispina</name>
    <dbReference type="NCBI Taxonomy" id="1714387"/>
    <lineage>
        <taxon>Eukaryota</taxon>
        <taxon>Sar</taxon>
        <taxon>Stramenopiles</taxon>
        <taxon>Ochrophyta</taxon>
        <taxon>Bolidophyceae</taxon>
        <taxon>Parmales</taxon>
        <taxon>Triparmaceae</taxon>
        <taxon>Triparma</taxon>
    </lineage>
</organism>
<dbReference type="GO" id="GO:0003824">
    <property type="term" value="F:catalytic activity"/>
    <property type="evidence" value="ECO:0007669"/>
    <property type="project" value="InterPro"/>
</dbReference>